<comment type="caution">
    <text evidence="2">The sequence shown here is derived from an EMBL/GenBank/DDBJ whole genome shotgun (WGS) entry which is preliminary data.</text>
</comment>
<evidence type="ECO:0000313" key="2">
    <source>
        <dbReference type="EMBL" id="CAG8446461.1"/>
    </source>
</evidence>
<protein>
    <submittedName>
        <fullName evidence="2">5962_t:CDS:1</fullName>
    </submittedName>
</protein>
<evidence type="ECO:0000256" key="1">
    <source>
        <dbReference type="SAM" id="MobiDB-lite"/>
    </source>
</evidence>
<proteinExistence type="predicted"/>
<feature type="compositionally biased region" description="Polar residues" evidence="1">
    <location>
        <begin position="37"/>
        <end position="72"/>
    </location>
</feature>
<dbReference type="EMBL" id="CAJVPV010000198">
    <property type="protein sequence ID" value="CAG8446461.1"/>
    <property type="molecule type" value="Genomic_DNA"/>
</dbReference>
<evidence type="ECO:0000313" key="3">
    <source>
        <dbReference type="Proteomes" id="UP000789342"/>
    </source>
</evidence>
<dbReference type="Proteomes" id="UP000789342">
    <property type="component" value="Unassembled WGS sequence"/>
</dbReference>
<reference evidence="2" key="1">
    <citation type="submission" date="2021-06" db="EMBL/GenBank/DDBJ databases">
        <authorList>
            <person name="Kallberg Y."/>
            <person name="Tangrot J."/>
            <person name="Rosling A."/>
        </authorList>
    </citation>
    <scope>NUCLEOTIDE SEQUENCE</scope>
    <source>
        <strain evidence="2">CL551</strain>
    </source>
</reference>
<name>A0A9N8YQS8_9GLOM</name>
<keyword evidence="3" id="KW-1185">Reference proteome</keyword>
<accession>A0A9N8YQS8</accession>
<sequence>MNTVIPSGSDLFPLTLYSFYLVSSPLQDSGRAFTIMTNNETTNKQTNSQIQDNVQEDSQAQNNTEGDPQAQSDQDDSLEKDIRSLWNQPAKWQNYKQHYKENIHT</sequence>
<organism evidence="2 3">
    <name type="scientific">Acaulospora morrowiae</name>
    <dbReference type="NCBI Taxonomy" id="94023"/>
    <lineage>
        <taxon>Eukaryota</taxon>
        <taxon>Fungi</taxon>
        <taxon>Fungi incertae sedis</taxon>
        <taxon>Mucoromycota</taxon>
        <taxon>Glomeromycotina</taxon>
        <taxon>Glomeromycetes</taxon>
        <taxon>Diversisporales</taxon>
        <taxon>Acaulosporaceae</taxon>
        <taxon>Acaulospora</taxon>
    </lineage>
</organism>
<dbReference type="AlphaFoldDB" id="A0A9N8YQS8"/>
<feature type="region of interest" description="Disordered" evidence="1">
    <location>
        <begin position="37"/>
        <end position="84"/>
    </location>
</feature>
<gene>
    <name evidence="2" type="ORF">AMORRO_LOCUS640</name>
</gene>